<accession>A0A9P9JUW9</accession>
<sequence>MGAAGNYNSYYPEPSASFSIANMPGTAKAYGSDHGHDSSQAQSFGGYGTAATIMYSAGQPSTQNTVYDAQLLSSWQPATTQMMPPEVASSYLGSEIGTSAGSSQQQPAQGSSGSAIVYQQINAMNYASSSMSSVSAIPQAINTADVSMTDDHGYAEGALEEEWVSYQRQLGSIFQEIVNGSP</sequence>
<dbReference type="GeneID" id="70230860"/>
<dbReference type="RefSeq" id="XP_046042818.1">
    <property type="nucleotide sequence ID" value="XM_046200906.1"/>
</dbReference>
<dbReference type="Proteomes" id="UP000720189">
    <property type="component" value="Unassembled WGS sequence"/>
</dbReference>
<dbReference type="AlphaFoldDB" id="A0A9P9JUW9"/>
<protein>
    <submittedName>
        <fullName evidence="1">Uncharacterized protein</fullName>
    </submittedName>
</protein>
<gene>
    <name evidence="1" type="ORF">BKA55DRAFT_716487</name>
</gene>
<evidence type="ECO:0000313" key="1">
    <source>
        <dbReference type="EMBL" id="KAH7228581.1"/>
    </source>
</evidence>
<organism evidence="1 2">
    <name type="scientific">Fusarium redolens</name>
    <dbReference type="NCBI Taxonomy" id="48865"/>
    <lineage>
        <taxon>Eukaryota</taxon>
        <taxon>Fungi</taxon>
        <taxon>Dikarya</taxon>
        <taxon>Ascomycota</taxon>
        <taxon>Pezizomycotina</taxon>
        <taxon>Sordariomycetes</taxon>
        <taxon>Hypocreomycetidae</taxon>
        <taxon>Hypocreales</taxon>
        <taxon>Nectriaceae</taxon>
        <taxon>Fusarium</taxon>
        <taxon>Fusarium redolens species complex</taxon>
    </lineage>
</organism>
<comment type="caution">
    <text evidence="1">The sequence shown here is derived from an EMBL/GenBank/DDBJ whole genome shotgun (WGS) entry which is preliminary data.</text>
</comment>
<dbReference type="EMBL" id="JAGMUX010000024">
    <property type="protein sequence ID" value="KAH7228581.1"/>
    <property type="molecule type" value="Genomic_DNA"/>
</dbReference>
<reference evidence="1" key="1">
    <citation type="journal article" date="2021" name="Nat. Commun.">
        <title>Genetic determinants of endophytism in the Arabidopsis root mycobiome.</title>
        <authorList>
            <person name="Mesny F."/>
            <person name="Miyauchi S."/>
            <person name="Thiergart T."/>
            <person name="Pickel B."/>
            <person name="Atanasova L."/>
            <person name="Karlsson M."/>
            <person name="Huettel B."/>
            <person name="Barry K.W."/>
            <person name="Haridas S."/>
            <person name="Chen C."/>
            <person name="Bauer D."/>
            <person name="Andreopoulos W."/>
            <person name="Pangilinan J."/>
            <person name="LaButti K."/>
            <person name="Riley R."/>
            <person name="Lipzen A."/>
            <person name="Clum A."/>
            <person name="Drula E."/>
            <person name="Henrissat B."/>
            <person name="Kohler A."/>
            <person name="Grigoriev I.V."/>
            <person name="Martin F.M."/>
            <person name="Hacquard S."/>
        </authorList>
    </citation>
    <scope>NUCLEOTIDE SEQUENCE</scope>
    <source>
        <strain evidence="1">MPI-CAGE-AT-0023</strain>
    </source>
</reference>
<dbReference type="OrthoDB" id="5552418at2759"/>
<proteinExistence type="predicted"/>
<evidence type="ECO:0000313" key="2">
    <source>
        <dbReference type="Proteomes" id="UP000720189"/>
    </source>
</evidence>
<keyword evidence="2" id="KW-1185">Reference proteome</keyword>
<name>A0A9P9JUW9_FUSRE</name>